<dbReference type="PROSITE" id="PS51257">
    <property type="entry name" value="PROKAR_LIPOPROTEIN"/>
    <property type="match status" value="1"/>
</dbReference>
<evidence type="ECO:0000313" key="3">
    <source>
        <dbReference type="Proteomes" id="UP001257739"/>
    </source>
</evidence>
<dbReference type="PANTHER" id="PTHR36933">
    <property type="entry name" value="SLL0788 PROTEIN"/>
    <property type="match status" value="1"/>
</dbReference>
<gene>
    <name evidence="2" type="ORF">J2X11_000409</name>
</gene>
<dbReference type="Pfam" id="PF03713">
    <property type="entry name" value="DUF305"/>
    <property type="match status" value="1"/>
</dbReference>
<name>A0ABU1UK70_9ACTN</name>
<dbReference type="InterPro" id="IPR005183">
    <property type="entry name" value="DUF305_CopM-like"/>
</dbReference>
<proteinExistence type="predicted"/>
<comment type="caution">
    <text evidence="2">The sequence shown here is derived from an EMBL/GenBank/DDBJ whole genome shotgun (WGS) entry which is preliminary data.</text>
</comment>
<feature type="domain" description="DUF305" evidence="1">
    <location>
        <begin position="33"/>
        <end position="177"/>
    </location>
</feature>
<dbReference type="Proteomes" id="UP001257739">
    <property type="component" value="Unassembled WGS sequence"/>
</dbReference>
<reference evidence="2 3" key="1">
    <citation type="submission" date="2023-07" db="EMBL/GenBank/DDBJ databases">
        <title>Sorghum-associated microbial communities from plants grown in Nebraska, USA.</title>
        <authorList>
            <person name="Schachtman D."/>
        </authorList>
    </citation>
    <scope>NUCLEOTIDE SEQUENCE [LARGE SCALE GENOMIC DNA]</scope>
    <source>
        <strain evidence="2 3">BE248</strain>
    </source>
</reference>
<sequence>MKRILLVLIPLLLVVSCAGGTKRDAQAEHNDADVEFAQQMIPHHEQAVEMADLVPGADASPEVVELAAQIKAAQAPEIKQMKRWLKDWGASAIADHDMDHMDMGDGMLSDDELRDLGRATGADFDRLWLTGMIAHHEGAITMAKAELVDGKDTAARKLAQAIIDGQQKEIATMKGLLAND</sequence>
<accession>A0ABU1UK70</accession>
<protein>
    <submittedName>
        <fullName evidence="2">Uncharacterized protein (DUF305 family)</fullName>
    </submittedName>
</protein>
<keyword evidence="3" id="KW-1185">Reference proteome</keyword>
<dbReference type="RefSeq" id="WP_309966133.1">
    <property type="nucleotide sequence ID" value="NZ_JAVDWH010000001.1"/>
</dbReference>
<evidence type="ECO:0000259" key="1">
    <source>
        <dbReference type="Pfam" id="PF03713"/>
    </source>
</evidence>
<dbReference type="Gene3D" id="1.20.1260.10">
    <property type="match status" value="1"/>
</dbReference>
<dbReference type="InterPro" id="IPR012347">
    <property type="entry name" value="Ferritin-like"/>
</dbReference>
<dbReference type="EMBL" id="JAVDWH010000001">
    <property type="protein sequence ID" value="MDR7085570.1"/>
    <property type="molecule type" value="Genomic_DNA"/>
</dbReference>
<organism evidence="2 3">
    <name type="scientific">Aeromicrobium panaciterrae</name>
    <dbReference type="NCBI Taxonomy" id="363861"/>
    <lineage>
        <taxon>Bacteria</taxon>
        <taxon>Bacillati</taxon>
        <taxon>Actinomycetota</taxon>
        <taxon>Actinomycetes</taxon>
        <taxon>Propionibacteriales</taxon>
        <taxon>Nocardioidaceae</taxon>
        <taxon>Aeromicrobium</taxon>
    </lineage>
</organism>
<dbReference type="PANTHER" id="PTHR36933:SF1">
    <property type="entry name" value="SLL0788 PROTEIN"/>
    <property type="match status" value="1"/>
</dbReference>
<evidence type="ECO:0000313" key="2">
    <source>
        <dbReference type="EMBL" id="MDR7085570.1"/>
    </source>
</evidence>